<keyword evidence="5" id="KW-0456">Lyase</keyword>
<evidence type="ECO:0000259" key="8">
    <source>
        <dbReference type="PROSITE" id="PS51144"/>
    </source>
</evidence>
<dbReference type="PANTHER" id="PTHR18952">
    <property type="entry name" value="CARBONIC ANHYDRASE"/>
    <property type="match status" value="1"/>
</dbReference>
<dbReference type="GO" id="GO:0004089">
    <property type="term" value="F:carbonate dehydratase activity"/>
    <property type="evidence" value="ECO:0007669"/>
    <property type="project" value="UniProtKB-EC"/>
</dbReference>
<organism evidence="9 10">
    <name type="scientific">Nitrosomonas supralitoralis</name>
    <dbReference type="NCBI Taxonomy" id="2116706"/>
    <lineage>
        <taxon>Bacteria</taxon>
        <taxon>Pseudomonadati</taxon>
        <taxon>Pseudomonadota</taxon>
        <taxon>Betaproteobacteria</taxon>
        <taxon>Nitrosomonadales</taxon>
        <taxon>Nitrosomonadaceae</taxon>
        <taxon>Nitrosomonas</taxon>
    </lineage>
</organism>
<dbReference type="EC" id="4.2.1.1" evidence="2"/>
<dbReference type="CDD" id="cd03124">
    <property type="entry name" value="alpha_CA_prokaryotic_like"/>
    <property type="match status" value="1"/>
</dbReference>
<dbReference type="SUPFAM" id="SSF51069">
    <property type="entry name" value="Carbonic anhydrase"/>
    <property type="match status" value="1"/>
</dbReference>
<dbReference type="PANTHER" id="PTHR18952:SF265">
    <property type="entry name" value="CARBONIC ANHYDRASE"/>
    <property type="match status" value="1"/>
</dbReference>
<comment type="similarity">
    <text evidence="1">Belongs to the alpha-carbonic anhydrase family.</text>
</comment>
<comment type="caution">
    <text evidence="9">The sequence shown here is derived from an EMBL/GenBank/DDBJ whole genome shotgun (WGS) entry which is preliminary data.</text>
</comment>
<evidence type="ECO:0000256" key="5">
    <source>
        <dbReference type="ARBA" id="ARBA00023239"/>
    </source>
</evidence>
<name>A0A2P7NZM4_9PROT</name>
<accession>A0A2P7NZM4</accession>
<dbReference type="RefSeq" id="WP_106705313.1">
    <property type="nucleotide sequence ID" value="NZ_PXXU01000001.1"/>
</dbReference>
<dbReference type="Gene3D" id="3.10.200.10">
    <property type="entry name" value="Alpha carbonic anhydrase"/>
    <property type="match status" value="1"/>
</dbReference>
<keyword evidence="10" id="KW-1185">Reference proteome</keyword>
<protein>
    <recommendedName>
        <fullName evidence="2">carbonic anhydrase</fullName>
        <ecNumber evidence="2">4.2.1.1</ecNumber>
    </recommendedName>
</protein>
<dbReference type="InterPro" id="IPR041891">
    <property type="entry name" value="Alpha_CA_prokaryot-like"/>
</dbReference>
<evidence type="ECO:0000256" key="4">
    <source>
        <dbReference type="ARBA" id="ARBA00022833"/>
    </source>
</evidence>
<dbReference type="GO" id="GO:0008270">
    <property type="term" value="F:zinc ion binding"/>
    <property type="evidence" value="ECO:0007669"/>
    <property type="project" value="InterPro"/>
</dbReference>
<evidence type="ECO:0000256" key="6">
    <source>
        <dbReference type="ARBA" id="ARBA00048348"/>
    </source>
</evidence>
<dbReference type="InterPro" id="IPR001148">
    <property type="entry name" value="CA_dom"/>
</dbReference>
<evidence type="ECO:0000256" key="3">
    <source>
        <dbReference type="ARBA" id="ARBA00022723"/>
    </source>
</evidence>
<evidence type="ECO:0000313" key="10">
    <source>
        <dbReference type="Proteomes" id="UP000241912"/>
    </source>
</evidence>
<feature type="chain" id="PRO_5015111984" description="carbonic anhydrase" evidence="7">
    <location>
        <begin position="25"/>
        <end position="266"/>
    </location>
</feature>
<dbReference type="Proteomes" id="UP000241912">
    <property type="component" value="Unassembled WGS sequence"/>
</dbReference>
<dbReference type="Pfam" id="PF00194">
    <property type="entry name" value="Carb_anhydrase"/>
    <property type="match status" value="1"/>
</dbReference>
<dbReference type="InterPro" id="IPR036398">
    <property type="entry name" value="CA_dom_sf"/>
</dbReference>
<sequence>MNTKILRNLAFTIFTCYATLAVSASPHWSHDEQATWWAIQDPTQNVPLNYPFGECGIGKHQSPIDLGAATINDSKPLSKLAALYGTDTAPVFFNSGHGVQVNTSTDYKGALMIGEESFPLIQFHFHEPSEHVVKGKNFPAELHYVHINEDGRIIVLAVAIDIGDENPIFGTILENTPHEENGKNASAGIQINPAQLLPADLDPANLDYYTIAGSLTTPPCSEGVQWYLLPKVITVSAAQLEQLKGFYTNNAREAKDLNGRSLLSSQ</sequence>
<dbReference type="SMART" id="SM01057">
    <property type="entry name" value="Carb_anhydrase"/>
    <property type="match status" value="1"/>
</dbReference>
<dbReference type="AlphaFoldDB" id="A0A2P7NZM4"/>
<evidence type="ECO:0000313" key="9">
    <source>
        <dbReference type="EMBL" id="PSJ18930.1"/>
    </source>
</evidence>
<keyword evidence="4" id="KW-0862">Zinc</keyword>
<proteinExistence type="inferred from homology"/>
<keyword evidence="3" id="KW-0479">Metal-binding</keyword>
<reference evidence="9 10" key="1">
    <citation type="submission" date="2018-03" db="EMBL/GenBank/DDBJ databases">
        <title>Draft genome of Nitrosomonas supralitoralis APG5.</title>
        <authorList>
            <person name="Urakawa H."/>
            <person name="Lopez J.V."/>
        </authorList>
    </citation>
    <scope>NUCLEOTIDE SEQUENCE [LARGE SCALE GENOMIC DNA]</scope>
    <source>
        <strain evidence="9 10">APG5</strain>
    </source>
</reference>
<dbReference type="PROSITE" id="PS51144">
    <property type="entry name" value="ALPHA_CA_2"/>
    <property type="match status" value="1"/>
</dbReference>
<gene>
    <name evidence="9" type="ORF">C7H79_00390</name>
</gene>
<evidence type="ECO:0000256" key="2">
    <source>
        <dbReference type="ARBA" id="ARBA00012925"/>
    </source>
</evidence>
<feature type="signal peptide" evidence="7">
    <location>
        <begin position="1"/>
        <end position="24"/>
    </location>
</feature>
<dbReference type="InterPro" id="IPR023561">
    <property type="entry name" value="Carbonic_anhydrase_a-class"/>
</dbReference>
<dbReference type="OrthoDB" id="5327615at2"/>
<dbReference type="EMBL" id="PXXU01000001">
    <property type="protein sequence ID" value="PSJ18930.1"/>
    <property type="molecule type" value="Genomic_DNA"/>
</dbReference>
<evidence type="ECO:0000256" key="1">
    <source>
        <dbReference type="ARBA" id="ARBA00010718"/>
    </source>
</evidence>
<feature type="domain" description="Alpha-carbonic anhydrase" evidence="8">
    <location>
        <begin position="26"/>
        <end position="266"/>
    </location>
</feature>
<keyword evidence="7" id="KW-0732">Signal</keyword>
<evidence type="ECO:0000256" key="7">
    <source>
        <dbReference type="SAM" id="SignalP"/>
    </source>
</evidence>
<comment type="catalytic activity">
    <reaction evidence="6">
        <text>hydrogencarbonate + H(+) = CO2 + H2O</text>
        <dbReference type="Rhea" id="RHEA:10748"/>
        <dbReference type="ChEBI" id="CHEBI:15377"/>
        <dbReference type="ChEBI" id="CHEBI:15378"/>
        <dbReference type="ChEBI" id="CHEBI:16526"/>
        <dbReference type="ChEBI" id="CHEBI:17544"/>
        <dbReference type="EC" id="4.2.1.1"/>
    </reaction>
</comment>